<dbReference type="RefSeq" id="XP_041430446.1">
    <property type="nucleotide sequence ID" value="XM_041574512.1"/>
</dbReference>
<dbReference type="InterPro" id="IPR038222">
    <property type="entry name" value="DHHA2_dom_sf"/>
</dbReference>
<comment type="similarity">
    <text evidence="1">Belongs to the PPase class C family. Prune subfamily.</text>
</comment>
<dbReference type="GO" id="GO:0004309">
    <property type="term" value="F:exopolyphosphatase activity"/>
    <property type="evidence" value="ECO:0000318"/>
    <property type="project" value="GO_Central"/>
</dbReference>
<dbReference type="InterPro" id="IPR038763">
    <property type="entry name" value="DHH_sf"/>
</dbReference>
<evidence type="ECO:0000256" key="1">
    <source>
        <dbReference type="ARBA" id="ARBA00010331"/>
    </source>
</evidence>
<dbReference type="GeneID" id="108700381"/>
<dbReference type="InterPro" id="IPR004097">
    <property type="entry name" value="DHHA2"/>
</dbReference>
<dbReference type="SMART" id="SM01131">
    <property type="entry name" value="DHHA2"/>
    <property type="match status" value="1"/>
</dbReference>
<gene>
    <name evidence="5" type="primary">LOC108700381</name>
</gene>
<keyword evidence="4" id="KW-1185">Reference proteome</keyword>
<accession>A0A8J1LMM3</accession>
<dbReference type="FunFam" id="3.90.1640.10:FF:000004">
    <property type="entry name" value="Prune exopolyphosphatase 1"/>
    <property type="match status" value="1"/>
</dbReference>
<dbReference type="KEGG" id="xla:108700381"/>
<dbReference type="Gene3D" id="3.90.1640.10">
    <property type="entry name" value="inorganic pyrophosphatase (n-terminal core)"/>
    <property type="match status" value="1"/>
</dbReference>
<dbReference type="PANTHER" id="PTHR12112:SF47">
    <property type="entry name" value="EXOPOLYPHOSPHATASE PRUNE1"/>
    <property type="match status" value="1"/>
</dbReference>
<dbReference type="GO" id="GO:0005737">
    <property type="term" value="C:cytoplasm"/>
    <property type="evidence" value="ECO:0000318"/>
    <property type="project" value="GO_Central"/>
</dbReference>
<dbReference type="Pfam" id="PF02833">
    <property type="entry name" value="DHHA2"/>
    <property type="match status" value="1"/>
</dbReference>
<evidence type="ECO:0000313" key="4">
    <source>
        <dbReference type="Proteomes" id="UP000186698"/>
    </source>
</evidence>
<dbReference type="AlphaFoldDB" id="A0A8J1LMM3"/>
<dbReference type="OrthoDB" id="374045at2759"/>
<name>A0A8J1LMM3_XENLA</name>
<evidence type="ECO:0000259" key="3">
    <source>
        <dbReference type="SMART" id="SM01131"/>
    </source>
</evidence>
<feature type="region of interest" description="Disordered" evidence="2">
    <location>
        <begin position="463"/>
        <end position="495"/>
    </location>
</feature>
<sequence>MIFCQFVSVTEAPPGSDPCWLEAAAHTGFVFIAKEKRRPLSSGPCWREVTLRRDGRTNKTTIPSMPRARCACHNCLTDPTLTASDWSEAQVMEQFVRSCRAAVQNKPEALDFHVVLGNEACDLDSMASAITLAYYLAKTTSSQNLLYIPVLNIQREDFPLRTESTYFLKQNGIPEEQLTFRDEIDLQTLYESGHLLLTLVDHNVLPRGDSYLDDVVAEVIDHRHLERPAALNCKVTSELVGSCATLVAEKIIRGAPEILDLQLASLLRDTIVFDCINMAPAAGKVTPKDTENVTALESMFPSLPPRGAVFHSLQKAKFDVSGLTIDQMLRKDLKVLVSRDISLAISALYMTLENFMQTENLESDLRSFCQRHRYNVLVAMAITFTSHNEPVRQMAVYSQREELRHGVCKVLEQATCPPLDLTSIPCSPCNNTATYRQGNTAASSKKVLPILKDFLRKRDLEAPLSMHSLENPEKSKDQSGFREQATNDNLDDGELFGDCGEQLEGQDGCAGDDVRSKGFIGIYRKQLDDGFEDERSFPPTPMNSLVEGCPLDRGLPIFTAEAILERFSHITAVDVESQSGGEKK</sequence>
<proteinExistence type="inferred from homology"/>
<dbReference type="Gene3D" id="3.10.310.20">
    <property type="entry name" value="DHHA2 domain"/>
    <property type="match status" value="1"/>
</dbReference>
<organism evidence="4 5">
    <name type="scientific">Xenopus laevis</name>
    <name type="common">African clawed frog</name>
    <dbReference type="NCBI Taxonomy" id="8355"/>
    <lineage>
        <taxon>Eukaryota</taxon>
        <taxon>Metazoa</taxon>
        <taxon>Chordata</taxon>
        <taxon>Craniata</taxon>
        <taxon>Vertebrata</taxon>
        <taxon>Euteleostomi</taxon>
        <taxon>Amphibia</taxon>
        <taxon>Batrachia</taxon>
        <taxon>Anura</taxon>
        <taxon>Pipoidea</taxon>
        <taxon>Pipidae</taxon>
        <taxon>Xenopodinae</taxon>
        <taxon>Xenopus</taxon>
        <taxon>Xenopus</taxon>
    </lineage>
</organism>
<dbReference type="PANTHER" id="PTHR12112">
    <property type="entry name" value="BNIP - RELATED"/>
    <property type="match status" value="1"/>
</dbReference>
<reference evidence="5" key="1">
    <citation type="submission" date="2025-08" db="UniProtKB">
        <authorList>
            <consortium name="RefSeq"/>
        </authorList>
    </citation>
    <scope>IDENTIFICATION</scope>
    <source>
        <strain evidence="5">J_2021</strain>
        <tissue evidence="5">Erythrocytes</tissue>
    </source>
</reference>
<feature type="domain" description="DHHA2" evidence="3">
    <location>
        <begin position="310"/>
        <end position="455"/>
    </location>
</feature>
<evidence type="ECO:0000256" key="2">
    <source>
        <dbReference type="SAM" id="MobiDB-lite"/>
    </source>
</evidence>
<dbReference type="Proteomes" id="UP000186698">
    <property type="component" value="Chromosome 8S"/>
</dbReference>
<feature type="compositionally biased region" description="Basic and acidic residues" evidence="2">
    <location>
        <begin position="470"/>
        <end position="480"/>
    </location>
</feature>
<evidence type="ECO:0000313" key="5">
    <source>
        <dbReference type="RefSeq" id="XP_041430446.1"/>
    </source>
</evidence>
<protein>
    <submittedName>
        <fullName evidence="5">Exopolyphosphatase PRUNE1</fullName>
    </submittedName>
</protein>
<dbReference type="SUPFAM" id="SSF64182">
    <property type="entry name" value="DHH phosphoesterases"/>
    <property type="match status" value="1"/>
</dbReference>